<reference evidence="3" key="1">
    <citation type="submission" date="2017-09" db="EMBL/GenBank/DDBJ databases">
        <title>Depth-based differentiation of microbial function through sediment-hosted aquifers and enrichment of novel symbionts in the deep terrestrial subsurface.</title>
        <authorList>
            <person name="Probst A.J."/>
            <person name="Ladd B."/>
            <person name="Jarett J.K."/>
            <person name="Geller-Mcgrath D.E."/>
            <person name="Sieber C.M.K."/>
            <person name="Emerson J.B."/>
            <person name="Anantharaman K."/>
            <person name="Thomas B.C."/>
            <person name="Malmstrom R."/>
            <person name="Stieglmeier M."/>
            <person name="Klingl A."/>
            <person name="Woyke T."/>
            <person name="Ryan C.M."/>
            <person name="Banfield J.F."/>
        </authorList>
    </citation>
    <scope>NUCLEOTIDE SEQUENCE [LARGE SCALE GENOMIC DNA]</scope>
</reference>
<evidence type="ECO:0000313" key="3">
    <source>
        <dbReference type="Proteomes" id="UP000230088"/>
    </source>
</evidence>
<evidence type="ECO:0000259" key="1">
    <source>
        <dbReference type="PROSITE" id="PS51112"/>
    </source>
</evidence>
<dbReference type="AlphaFoldDB" id="A0A2H0YL71"/>
<feature type="domain" description="AMMECR1" evidence="1">
    <location>
        <begin position="1"/>
        <end position="184"/>
    </location>
</feature>
<dbReference type="PROSITE" id="PS51112">
    <property type="entry name" value="AMMECR1"/>
    <property type="match status" value="1"/>
</dbReference>
<evidence type="ECO:0000313" key="2">
    <source>
        <dbReference type="EMBL" id="PIS39238.1"/>
    </source>
</evidence>
<organism evidence="2 3">
    <name type="scientific">Candidatus Nealsonbacteria bacterium CG08_land_8_20_14_0_20_38_20</name>
    <dbReference type="NCBI Taxonomy" id="1974705"/>
    <lineage>
        <taxon>Bacteria</taxon>
        <taxon>Candidatus Nealsoniibacteriota</taxon>
    </lineage>
</organism>
<dbReference type="SUPFAM" id="SSF143447">
    <property type="entry name" value="AMMECR1-like"/>
    <property type="match status" value="1"/>
</dbReference>
<dbReference type="NCBIfam" id="TIGR04335">
    <property type="entry name" value="AmmeMemoSam_A"/>
    <property type="match status" value="1"/>
</dbReference>
<comment type="caution">
    <text evidence="2">The sequence shown here is derived from an EMBL/GenBank/DDBJ whole genome shotgun (WGS) entry which is preliminary data.</text>
</comment>
<name>A0A2H0YL71_9BACT</name>
<proteinExistence type="predicted"/>
<gene>
    <name evidence="2" type="primary">amrA</name>
    <name evidence="2" type="ORF">COT33_03000</name>
</gene>
<dbReference type="InterPro" id="IPR036071">
    <property type="entry name" value="AMMECR1_dom_sf"/>
</dbReference>
<dbReference type="Proteomes" id="UP000230088">
    <property type="component" value="Unassembled WGS sequence"/>
</dbReference>
<sequence>MPKFYLKLAKEAVERYIKKGEIISPFNDLPPHLIGCGGLPKEALTKKSGTFVTIMENGNLRGCIGTYLPTRNNIAEEIIYNAVAAATEDYRFEPIQDKELSSLSYSVYILSEPELVKDIKELDPKKYGIIVKTGHFASKTGLLLPDLEGVDTIEQQISITCQKGGINITQEKFLIYKFTVEKYH</sequence>
<dbReference type="EMBL" id="PEYD01000058">
    <property type="protein sequence ID" value="PIS39238.1"/>
    <property type="molecule type" value="Genomic_DNA"/>
</dbReference>
<dbReference type="InterPro" id="IPR002733">
    <property type="entry name" value="AMMECR1_domain"/>
</dbReference>
<dbReference type="PANTHER" id="PTHR13016">
    <property type="entry name" value="AMMECR1 HOMOLOG"/>
    <property type="match status" value="1"/>
</dbReference>
<dbReference type="Pfam" id="PF01871">
    <property type="entry name" value="AMMECR1"/>
    <property type="match status" value="1"/>
</dbReference>
<dbReference type="InterPro" id="IPR027623">
    <property type="entry name" value="AmmeMemoSam_A"/>
</dbReference>
<protein>
    <submittedName>
        <fullName evidence="2">AmmeMemoRadiSam system protein A</fullName>
    </submittedName>
</protein>
<dbReference type="Gene3D" id="3.30.700.20">
    <property type="entry name" value="Hypothetical protein ph0010, domain 1"/>
    <property type="match status" value="1"/>
</dbReference>
<accession>A0A2H0YL71</accession>
<dbReference type="InterPro" id="IPR027485">
    <property type="entry name" value="AMMECR1_N"/>
</dbReference>
<dbReference type="PANTHER" id="PTHR13016:SF0">
    <property type="entry name" value="AMME SYNDROME CANDIDATE GENE 1 PROTEIN"/>
    <property type="match status" value="1"/>
</dbReference>
<dbReference type="InterPro" id="IPR023473">
    <property type="entry name" value="AMMECR1"/>
</dbReference>